<organism evidence="1 2">
    <name type="scientific">Rhizosphaericola mali</name>
    <dbReference type="NCBI Taxonomy" id="2545455"/>
    <lineage>
        <taxon>Bacteria</taxon>
        <taxon>Pseudomonadati</taxon>
        <taxon>Bacteroidota</taxon>
        <taxon>Chitinophagia</taxon>
        <taxon>Chitinophagales</taxon>
        <taxon>Chitinophagaceae</taxon>
        <taxon>Rhizosphaericola</taxon>
    </lineage>
</organism>
<proteinExistence type="predicted"/>
<dbReference type="KEGG" id="arac:E0W69_018640"/>
<gene>
    <name evidence="1" type="ORF">E0W69_018640</name>
</gene>
<name>A0A5P2G4Y8_9BACT</name>
<evidence type="ECO:0000313" key="1">
    <source>
        <dbReference type="EMBL" id="QES90585.1"/>
    </source>
</evidence>
<keyword evidence="2" id="KW-1185">Reference proteome</keyword>
<dbReference type="AlphaFoldDB" id="A0A5P2G4Y8"/>
<dbReference type="RefSeq" id="WP_131331571.1">
    <property type="nucleotide sequence ID" value="NZ_CP044016.1"/>
</dbReference>
<dbReference type="EMBL" id="CP044016">
    <property type="protein sequence ID" value="QES90585.1"/>
    <property type="molecule type" value="Genomic_DNA"/>
</dbReference>
<dbReference type="Proteomes" id="UP000292424">
    <property type="component" value="Chromosome"/>
</dbReference>
<protein>
    <submittedName>
        <fullName evidence="1">Uncharacterized protein</fullName>
    </submittedName>
</protein>
<evidence type="ECO:0000313" key="2">
    <source>
        <dbReference type="Proteomes" id="UP000292424"/>
    </source>
</evidence>
<sequence length="161" mass="19517">MYDTIIQRLEHQIIRYYGPPSENEYLPIIIDSKFMDIKKTSEEYYNSILPVANKFFSMKQYKNVEKDLPIYKLEYLNSLPLDNRNIEFIDTLDKDFYHYKSNLFHLKISRPYSLDRNTFFVIYKIVESYSQSVVINSILFERKGKKLIVNPKYYLLSRDDY</sequence>
<accession>A0A5P2G4Y8</accession>
<reference evidence="1 2" key="1">
    <citation type="submission" date="2019-09" db="EMBL/GenBank/DDBJ databases">
        <title>Complete genome sequence of Arachidicoccus sp. B3-10 isolated from apple orchard soil.</title>
        <authorList>
            <person name="Kim H.S."/>
            <person name="Han K.-I."/>
            <person name="Suh M.K."/>
            <person name="Lee K.C."/>
            <person name="Eom M.K."/>
            <person name="Kim J.-S."/>
            <person name="Kang S.W."/>
            <person name="Sin Y."/>
            <person name="Lee J.-S."/>
        </authorList>
    </citation>
    <scope>NUCLEOTIDE SEQUENCE [LARGE SCALE GENOMIC DNA]</scope>
    <source>
        <strain evidence="1 2">B3-10</strain>
    </source>
</reference>